<gene>
    <name evidence="3" type="ORF">BCR33DRAFT_767960</name>
</gene>
<feature type="domain" description="Thiamine-binding protein" evidence="2">
    <location>
        <begin position="23"/>
        <end position="100"/>
    </location>
</feature>
<dbReference type="GO" id="GO:0005829">
    <property type="term" value="C:cytosol"/>
    <property type="evidence" value="ECO:0007669"/>
    <property type="project" value="TreeGrafter"/>
</dbReference>
<dbReference type="SUPFAM" id="SSF89957">
    <property type="entry name" value="MTH1187/YkoF-like"/>
    <property type="match status" value="1"/>
</dbReference>
<dbReference type="InterPro" id="IPR002767">
    <property type="entry name" value="Thiamine_BP"/>
</dbReference>
<dbReference type="InterPro" id="IPR029756">
    <property type="entry name" value="MTH1187/YkoF-like"/>
</dbReference>
<dbReference type="InterPro" id="IPR051614">
    <property type="entry name" value="UPF0045_domain"/>
</dbReference>
<sequence>MFASGIISIEYSGVSTTDVPRLTDVIDSTLKTSSKIHNIQYNAHAGGIDVEGEWDDIMNVLAKCRDAVRLAGAQRVGVRFNLHTRTDKRVTLRDEMNEVEAEYTRLIWIGE</sequence>
<protein>
    <recommendedName>
        <fullName evidence="2">Thiamine-binding protein domain-containing protein</fullName>
    </recommendedName>
</protein>
<evidence type="ECO:0000313" key="3">
    <source>
        <dbReference type="EMBL" id="ORY40831.1"/>
    </source>
</evidence>
<reference evidence="3 4" key="1">
    <citation type="submission" date="2016-07" db="EMBL/GenBank/DDBJ databases">
        <title>Pervasive Adenine N6-methylation of Active Genes in Fungi.</title>
        <authorList>
            <consortium name="DOE Joint Genome Institute"/>
            <person name="Mondo S.J."/>
            <person name="Dannebaum R.O."/>
            <person name="Kuo R.C."/>
            <person name="Labutti K."/>
            <person name="Haridas S."/>
            <person name="Kuo A."/>
            <person name="Salamov A."/>
            <person name="Ahrendt S.R."/>
            <person name="Lipzen A."/>
            <person name="Sullivan W."/>
            <person name="Andreopoulos W.B."/>
            <person name="Clum A."/>
            <person name="Lindquist E."/>
            <person name="Daum C."/>
            <person name="Ramamoorthy G.K."/>
            <person name="Gryganskyi A."/>
            <person name="Culley D."/>
            <person name="Magnuson J.K."/>
            <person name="James T.Y."/>
            <person name="O'Malley M.A."/>
            <person name="Stajich J.E."/>
            <person name="Spatafora J.W."/>
            <person name="Visel A."/>
            <person name="Grigoriev I.V."/>
        </authorList>
    </citation>
    <scope>NUCLEOTIDE SEQUENCE [LARGE SCALE GENOMIC DNA]</scope>
    <source>
        <strain evidence="3 4">JEL800</strain>
    </source>
</reference>
<comment type="similarity">
    <text evidence="1">Belongs to the UPF0045 family.</text>
</comment>
<name>A0A1Y2C1D9_9FUNG</name>
<dbReference type="PANTHER" id="PTHR33777:SF1">
    <property type="entry name" value="UPF0045 PROTEIN ECM15"/>
    <property type="match status" value="1"/>
</dbReference>
<dbReference type="Proteomes" id="UP000193642">
    <property type="component" value="Unassembled WGS sequence"/>
</dbReference>
<proteinExistence type="inferred from homology"/>
<dbReference type="STRING" id="329046.A0A1Y2C1D9"/>
<keyword evidence="4" id="KW-1185">Reference proteome</keyword>
<accession>A0A1Y2C1D9</accession>
<evidence type="ECO:0000313" key="4">
    <source>
        <dbReference type="Proteomes" id="UP000193642"/>
    </source>
</evidence>
<dbReference type="Pfam" id="PF01910">
    <property type="entry name" value="Thiamine_BP"/>
    <property type="match status" value="1"/>
</dbReference>
<dbReference type="Gene3D" id="3.30.70.930">
    <property type="match status" value="1"/>
</dbReference>
<dbReference type="OrthoDB" id="5587367at2759"/>
<dbReference type="AlphaFoldDB" id="A0A1Y2C1D9"/>
<comment type="caution">
    <text evidence="3">The sequence shown here is derived from an EMBL/GenBank/DDBJ whole genome shotgun (WGS) entry which is preliminary data.</text>
</comment>
<dbReference type="PANTHER" id="PTHR33777">
    <property type="entry name" value="UPF0045 PROTEIN ECM15"/>
    <property type="match status" value="1"/>
</dbReference>
<organism evidence="3 4">
    <name type="scientific">Rhizoclosmatium globosum</name>
    <dbReference type="NCBI Taxonomy" id="329046"/>
    <lineage>
        <taxon>Eukaryota</taxon>
        <taxon>Fungi</taxon>
        <taxon>Fungi incertae sedis</taxon>
        <taxon>Chytridiomycota</taxon>
        <taxon>Chytridiomycota incertae sedis</taxon>
        <taxon>Chytridiomycetes</taxon>
        <taxon>Chytridiales</taxon>
        <taxon>Chytriomycetaceae</taxon>
        <taxon>Rhizoclosmatium</taxon>
    </lineage>
</organism>
<evidence type="ECO:0000256" key="1">
    <source>
        <dbReference type="ARBA" id="ARBA00010272"/>
    </source>
</evidence>
<evidence type="ECO:0000259" key="2">
    <source>
        <dbReference type="Pfam" id="PF01910"/>
    </source>
</evidence>
<dbReference type="EMBL" id="MCGO01000034">
    <property type="protein sequence ID" value="ORY40831.1"/>
    <property type="molecule type" value="Genomic_DNA"/>
</dbReference>